<proteinExistence type="predicted"/>
<name>A0ABN2USF2_9MICO</name>
<sequence>MPDTPLARTLAPIPDAGLSTLPGAAVLQRVRRLLKWALGAGLAYSVIGGAGKGSCVGGIGGDGGFVDAVGRPTEVAPLCVSVTLEPGGIVYVAIALIVITTLTRVLRHAPDQADAIRRLDRAVVGIIVLVVAWTAITQASFAGISLDGWDGRGPFSFDGVRVGSIVVDVSPMEG</sequence>
<evidence type="ECO:0000256" key="1">
    <source>
        <dbReference type="SAM" id="Phobius"/>
    </source>
</evidence>
<keyword evidence="3" id="KW-1185">Reference proteome</keyword>
<dbReference type="Proteomes" id="UP001501196">
    <property type="component" value="Unassembled WGS sequence"/>
</dbReference>
<dbReference type="EMBL" id="BAAAPW010000005">
    <property type="protein sequence ID" value="GAA2041968.1"/>
    <property type="molecule type" value="Genomic_DNA"/>
</dbReference>
<feature type="transmembrane region" description="Helical" evidence="1">
    <location>
        <begin position="88"/>
        <end position="106"/>
    </location>
</feature>
<keyword evidence="1" id="KW-0472">Membrane</keyword>
<evidence type="ECO:0008006" key="4">
    <source>
        <dbReference type="Google" id="ProtNLM"/>
    </source>
</evidence>
<feature type="transmembrane region" description="Helical" evidence="1">
    <location>
        <begin position="122"/>
        <end position="146"/>
    </location>
</feature>
<organism evidence="2 3">
    <name type="scientific">Agromyces tropicus</name>
    <dbReference type="NCBI Taxonomy" id="555371"/>
    <lineage>
        <taxon>Bacteria</taxon>
        <taxon>Bacillati</taxon>
        <taxon>Actinomycetota</taxon>
        <taxon>Actinomycetes</taxon>
        <taxon>Micrococcales</taxon>
        <taxon>Microbacteriaceae</taxon>
        <taxon>Agromyces</taxon>
    </lineage>
</organism>
<comment type="caution">
    <text evidence="2">The sequence shown here is derived from an EMBL/GenBank/DDBJ whole genome shotgun (WGS) entry which is preliminary data.</text>
</comment>
<gene>
    <name evidence="2" type="ORF">GCM10009819_30220</name>
</gene>
<evidence type="ECO:0000313" key="2">
    <source>
        <dbReference type="EMBL" id="GAA2041968.1"/>
    </source>
</evidence>
<protein>
    <recommendedName>
        <fullName evidence="4">Cell division protein FtsK</fullName>
    </recommendedName>
</protein>
<accession>A0ABN2USF2</accession>
<keyword evidence="1" id="KW-0812">Transmembrane</keyword>
<reference evidence="2 3" key="1">
    <citation type="journal article" date="2019" name="Int. J. Syst. Evol. Microbiol.">
        <title>The Global Catalogue of Microorganisms (GCM) 10K type strain sequencing project: providing services to taxonomists for standard genome sequencing and annotation.</title>
        <authorList>
            <consortium name="The Broad Institute Genomics Platform"/>
            <consortium name="The Broad Institute Genome Sequencing Center for Infectious Disease"/>
            <person name="Wu L."/>
            <person name="Ma J."/>
        </authorList>
    </citation>
    <scope>NUCLEOTIDE SEQUENCE [LARGE SCALE GENOMIC DNA]</scope>
    <source>
        <strain evidence="2 3">JCM 15672</strain>
    </source>
</reference>
<keyword evidence="1" id="KW-1133">Transmembrane helix</keyword>
<evidence type="ECO:0000313" key="3">
    <source>
        <dbReference type="Proteomes" id="UP001501196"/>
    </source>
</evidence>
<dbReference type="RefSeq" id="WP_344376224.1">
    <property type="nucleotide sequence ID" value="NZ_BAAAPW010000005.1"/>
</dbReference>